<protein>
    <recommendedName>
        <fullName evidence="2">CRISPR type III-associated protein domain-containing protein</fullName>
    </recommendedName>
</protein>
<reference evidence="3 4" key="1">
    <citation type="submission" date="2022-08" db="EMBL/GenBank/DDBJ databases">
        <title>Proteogenomics of the novel Dehalobacterium formicoaceticum strain EZ94 highlights a key role of methyltransferases during anaerobic dichloromethane degradation.</title>
        <authorList>
            <person name="Wasmund K."/>
        </authorList>
    </citation>
    <scope>NUCLEOTIDE SEQUENCE [LARGE SCALE GENOMIC DNA]</scope>
    <source>
        <strain evidence="3 4">EZ94</strain>
    </source>
</reference>
<evidence type="ECO:0000313" key="4">
    <source>
        <dbReference type="Proteomes" id="UP001524944"/>
    </source>
</evidence>
<name>A0ABT1Y8J6_9FIRM</name>
<dbReference type="Pfam" id="PF03787">
    <property type="entry name" value="RAMPs"/>
    <property type="match status" value="1"/>
</dbReference>
<evidence type="ECO:0000259" key="2">
    <source>
        <dbReference type="Pfam" id="PF03787"/>
    </source>
</evidence>
<dbReference type="Proteomes" id="UP001524944">
    <property type="component" value="Unassembled WGS sequence"/>
</dbReference>
<comment type="caution">
    <text evidence="3">The sequence shown here is derived from an EMBL/GenBank/DDBJ whole genome shotgun (WGS) entry which is preliminary data.</text>
</comment>
<gene>
    <name evidence="3" type="ORF">NVS47_15385</name>
</gene>
<keyword evidence="1" id="KW-0051">Antiviral defense</keyword>
<dbReference type="EMBL" id="JANPWE010000013">
    <property type="protein sequence ID" value="MCR6546878.1"/>
    <property type="molecule type" value="Genomic_DNA"/>
</dbReference>
<evidence type="ECO:0000313" key="3">
    <source>
        <dbReference type="EMBL" id="MCR6546878.1"/>
    </source>
</evidence>
<feature type="domain" description="CRISPR type III-associated protein" evidence="2">
    <location>
        <begin position="8"/>
        <end position="203"/>
    </location>
</feature>
<evidence type="ECO:0000256" key="1">
    <source>
        <dbReference type="ARBA" id="ARBA00023118"/>
    </source>
</evidence>
<keyword evidence="4" id="KW-1185">Reference proteome</keyword>
<dbReference type="RefSeq" id="WP_089612269.1">
    <property type="nucleotide sequence ID" value="NZ_CP022121.1"/>
</dbReference>
<dbReference type="InterPro" id="IPR005537">
    <property type="entry name" value="RAMP_III_fam"/>
</dbReference>
<sequence>MYSMEYHLKTNAPVLISSGSDDLNMTGTLDYIPGKTLLGALTAQYIKRKKLENAHEDKEFARWFLYGKLIFSNAYPRWEGEQYFPAPISLHVGKETGKIYNLFEDILEETPKGINGFIYINGDELKKKTPEKSFSFHSARKDRIKGKSTDGTIFNYESLQAGQDFCGFIRGEKKDLMAVKKMFGDRLELQIGRSRSVQYGAVSLEFKEIIPYSQLNKSIGKRITVTLLSPAILWNEYGYPEVSEEILKQYLEDALETKDFKISSFYARSDETESYVGVWKLKSPSAKALAAGTSFMMEFPELKNKTKEKLHELAFEGIGERTWEGFGRVEFNILPDEQIRLEEPGNRKVHKQKRPMGTMPVELNQCFSQVVEAVLERQVNDQGLRDAADCSDNTAGKSLNSSMVGKLELMLKNADSPEEFREMIKNIKKIGKDKLKACRNKKKRITLLDALESGGMPFRLSIEGDLGKLTKELSFRPENPDLQKRLYRVYWLSFFNTMRKLNKRRESK</sequence>
<accession>A0ABT1Y8J6</accession>
<organism evidence="3 4">
    <name type="scientific">Dehalobacterium formicoaceticum</name>
    <dbReference type="NCBI Taxonomy" id="51515"/>
    <lineage>
        <taxon>Bacteria</taxon>
        <taxon>Bacillati</taxon>
        <taxon>Bacillota</taxon>
        <taxon>Clostridia</taxon>
        <taxon>Eubacteriales</taxon>
        <taxon>Peptococcaceae</taxon>
        <taxon>Dehalobacterium</taxon>
    </lineage>
</organism>
<proteinExistence type="predicted"/>